<evidence type="ECO:0000313" key="3">
    <source>
        <dbReference type="Proteomes" id="UP000694920"/>
    </source>
</evidence>
<keyword evidence="2" id="KW-0732">Signal</keyword>
<evidence type="ECO:0000256" key="2">
    <source>
        <dbReference type="SAM" id="SignalP"/>
    </source>
</evidence>
<feature type="signal peptide" evidence="2">
    <location>
        <begin position="1"/>
        <end position="29"/>
    </location>
</feature>
<accession>A0AAJ7BJP1</accession>
<protein>
    <submittedName>
        <fullName evidence="4">Uncharacterized protein LOC107264228 isoform X1</fullName>
    </submittedName>
</protein>
<feature type="compositionally biased region" description="Acidic residues" evidence="1">
    <location>
        <begin position="159"/>
        <end position="169"/>
    </location>
</feature>
<evidence type="ECO:0000313" key="4">
    <source>
        <dbReference type="RefSeq" id="XP_015587741.1"/>
    </source>
</evidence>
<feature type="chain" id="PRO_5042509970" evidence="2">
    <location>
        <begin position="30"/>
        <end position="261"/>
    </location>
</feature>
<dbReference type="AlphaFoldDB" id="A0AAJ7BJP1"/>
<keyword evidence="3" id="KW-1185">Reference proteome</keyword>
<dbReference type="Proteomes" id="UP000694920">
    <property type="component" value="Unplaced"/>
</dbReference>
<dbReference type="KEGG" id="ccin:107264228"/>
<feature type="compositionally biased region" description="Basic and acidic residues" evidence="1">
    <location>
        <begin position="130"/>
        <end position="143"/>
    </location>
</feature>
<sequence>MGPESVLAFSLSILVICGNSGVYTNTVLARRNLHGDVRAPGLHLQSISKNDNGPYQFRRLLQKEADPKVASIASVAADASLDVTKTMAKEISDAIALAVANAVAKIFAEQSATSEQDSEKLPENVPVASDDVKPNSNEKHDSKYGNVGYRRLSIKGSQEEPEDAYEVDDNESRPADNTRKSLKTSDADQSKITRRTFNDNQTLAFNQDAQVNPTVNYRRNAIIILHHRNNSGPSYQERINVSRRYHQSIHEQRDDDYDEAL</sequence>
<evidence type="ECO:0000256" key="1">
    <source>
        <dbReference type="SAM" id="MobiDB-lite"/>
    </source>
</evidence>
<gene>
    <name evidence="4" type="primary">LOC107264228</name>
</gene>
<dbReference type="GeneID" id="107264228"/>
<reference evidence="4" key="1">
    <citation type="submission" date="2025-08" db="UniProtKB">
        <authorList>
            <consortium name="RefSeq"/>
        </authorList>
    </citation>
    <scope>IDENTIFICATION</scope>
</reference>
<organism evidence="3 4">
    <name type="scientific">Cephus cinctus</name>
    <name type="common">Wheat stem sawfly</name>
    <dbReference type="NCBI Taxonomy" id="211228"/>
    <lineage>
        <taxon>Eukaryota</taxon>
        <taxon>Metazoa</taxon>
        <taxon>Ecdysozoa</taxon>
        <taxon>Arthropoda</taxon>
        <taxon>Hexapoda</taxon>
        <taxon>Insecta</taxon>
        <taxon>Pterygota</taxon>
        <taxon>Neoptera</taxon>
        <taxon>Endopterygota</taxon>
        <taxon>Hymenoptera</taxon>
        <taxon>Cephoidea</taxon>
        <taxon>Cephidae</taxon>
        <taxon>Cephus</taxon>
    </lineage>
</organism>
<dbReference type="RefSeq" id="XP_015587741.1">
    <property type="nucleotide sequence ID" value="XM_015732255.2"/>
</dbReference>
<proteinExistence type="predicted"/>
<feature type="region of interest" description="Disordered" evidence="1">
    <location>
        <begin position="110"/>
        <end position="195"/>
    </location>
</feature>
<feature type="compositionally biased region" description="Basic and acidic residues" evidence="1">
    <location>
        <begin position="170"/>
        <end position="191"/>
    </location>
</feature>
<name>A0AAJ7BJP1_CEPCN</name>